<dbReference type="Pfam" id="PF01455">
    <property type="entry name" value="HupF_HypC"/>
    <property type="match status" value="1"/>
</dbReference>
<comment type="similarity">
    <text evidence="1">Belongs to the HupF/HypC family.</text>
</comment>
<gene>
    <name evidence="2" type="ORF">FHX40_2167</name>
</gene>
<organism evidence="2 3">
    <name type="scientific">Thermopolyspora flexuosa</name>
    <dbReference type="NCBI Taxonomy" id="103836"/>
    <lineage>
        <taxon>Bacteria</taxon>
        <taxon>Bacillati</taxon>
        <taxon>Actinomycetota</taxon>
        <taxon>Actinomycetes</taxon>
        <taxon>Streptosporangiales</taxon>
        <taxon>Streptosporangiaceae</taxon>
        <taxon>Thermopolyspora</taxon>
    </lineage>
</organism>
<dbReference type="GO" id="GO:0005506">
    <property type="term" value="F:iron ion binding"/>
    <property type="evidence" value="ECO:0007669"/>
    <property type="project" value="TreeGrafter"/>
</dbReference>
<dbReference type="GO" id="GO:0051604">
    <property type="term" value="P:protein maturation"/>
    <property type="evidence" value="ECO:0007669"/>
    <property type="project" value="TreeGrafter"/>
</dbReference>
<dbReference type="Proteomes" id="UP000319213">
    <property type="component" value="Unassembled WGS sequence"/>
</dbReference>
<evidence type="ECO:0000256" key="1">
    <source>
        <dbReference type="ARBA" id="ARBA00006018"/>
    </source>
</evidence>
<dbReference type="PRINTS" id="PR00445">
    <property type="entry name" value="HUPFHYPC"/>
</dbReference>
<reference evidence="2 3" key="1">
    <citation type="submission" date="2019-06" db="EMBL/GenBank/DDBJ databases">
        <title>Sequencing the genomes of 1000 actinobacteria strains.</title>
        <authorList>
            <person name="Klenk H.-P."/>
        </authorList>
    </citation>
    <scope>NUCLEOTIDE SEQUENCE [LARGE SCALE GENOMIC DNA]</scope>
    <source>
        <strain evidence="2 3">DSM 43186</strain>
    </source>
</reference>
<dbReference type="GO" id="GO:1902670">
    <property type="term" value="F:carbon dioxide binding"/>
    <property type="evidence" value="ECO:0007669"/>
    <property type="project" value="TreeGrafter"/>
</dbReference>
<sequence>MCLGIPGRIVEVWEENGTRMARADFAGELRKVCLAYLPDLAVGDHILAHAGFALTRLDEQEAKATLELMREYAIIDAPAADPTTTGVTK</sequence>
<dbReference type="InterPro" id="IPR019812">
    <property type="entry name" value="Hydgase_assmbl_chp_CS"/>
</dbReference>
<evidence type="ECO:0000313" key="3">
    <source>
        <dbReference type="Proteomes" id="UP000319213"/>
    </source>
</evidence>
<dbReference type="InterPro" id="IPR001109">
    <property type="entry name" value="Hydrogenase_HupF/HypC"/>
</dbReference>
<dbReference type="EMBL" id="VFPQ01000001">
    <property type="protein sequence ID" value="TQM75459.1"/>
    <property type="molecule type" value="Genomic_DNA"/>
</dbReference>
<proteinExistence type="inferred from homology"/>
<dbReference type="PROSITE" id="PS01097">
    <property type="entry name" value="HUPF_HYPC"/>
    <property type="match status" value="1"/>
</dbReference>
<dbReference type="NCBIfam" id="TIGR00074">
    <property type="entry name" value="hypC_hupF"/>
    <property type="match status" value="1"/>
</dbReference>
<evidence type="ECO:0000313" key="2">
    <source>
        <dbReference type="EMBL" id="TQM75459.1"/>
    </source>
</evidence>
<dbReference type="OrthoDB" id="9806017at2"/>
<dbReference type="Gene3D" id="2.30.30.140">
    <property type="match status" value="1"/>
</dbReference>
<name>A0A543IY06_9ACTN</name>
<dbReference type="SUPFAM" id="SSF159127">
    <property type="entry name" value="HupF/HypC-like"/>
    <property type="match status" value="1"/>
</dbReference>
<comment type="caution">
    <text evidence="2">The sequence shown here is derived from an EMBL/GenBank/DDBJ whole genome shotgun (WGS) entry which is preliminary data.</text>
</comment>
<accession>A0A543IY06</accession>
<dbReference type="AlphaFoldDB" id="A0A543IY06"/>
<dbReference type="PANTHER" id="PTHR35177">
    <property type="entry name" value="HYDROGENASE MATURATION FACTOR HYBG"/>
    <property type="match status" value="1"/>
</dbReference>
<protein>
    <submittedName>
        <fullName evidence="2">Hydrogenase maturation protein HypC</fullName>
    </submittedName>
</protein>
<keyword evidence="3" id="KW-1185">Reference proteome</keyword>
<dbReference type="PANTHER" id="PTHR35177:SF2">
    <property type="entry name" value="HYDROGENASE MATURATION FACTOR HYBG"/>
    <property type="match status" value="1"/>
</dbReference>